<keyword evidence="4" id="KW-1185">Reference proteome</keyword>
<feature type="transmembrane region" description="Helical" evidence="2">
    <location>
        <begin position="145"/>
        <end position="164"/>
    </location>
</feature>
<dbReference type="AlphaFoldDB" id="A0A917ZFT5"/>
<organism evidence="3 4">
    <name type="scientific">Wenjunlia tyrosinilytica</name>
    <dbReference type="NCBI Taxonomy" id="1544741"/>
    <lineage>
        <taxon>Bacteria</taxon>
        <taxon>Bacillati</taxon>
        <taxon>Actinomycetota</taxon>
        <taxon>Actinomycetes</taxon>
        <taxon>Kitasatosporales</taxon>
        <taxon>Streptomycetaceae</taxon>
        <taxon>Wenjunlia</taxon>
    </lineage>
</organism>
<name>A0A917ZFT5_9ACTN</name>
<evidence type="ECO:0000256" key="1">
    <source>
        <dbReference type="SAM" id="MobiDB-lite"/>
    </source>
</evidence>
<feature type="compositionally biased region" description="Basic and acidic residues" evidence="1">
    <location>
        <begin position="80"/>
        <end position="94"/>
    </location>
</feature>
<feature type="transmembrane region" description="Helical" evidence="2">
    <location>
        <begin position="121"/>
        <end position="139"/>
    </location>
</feature>
<protein>
    <submittedName>
        <fullName evidence="3">Uncharacterized protein</fullName>
    </submittedName>
</protein>
<keyword evidence="2" id="KW-1133">Transmembrane helix</keyword>
<proteinExistence type="predicted"/>
<evidence type="ECO:0000313" key="4">
    <source>
        <dbReference type="Proteomes" id="UP000641932"/>
    </source>
</evidence>
<comment type="caution">
    <text evidence="3">The sequence shown here is derived from an EMBL/GenBank/DDBJ whole genome shotgun (WGS) entry which is preliminary data.</text>
</comment>
<dbReference type="RefSeq" id="WP_189130006.1">
    <property type="nucleotide sequence ID" value="NZ_BMMS01000002.1"/>
</dbReference>
<sequence>MPEERDERDRGQEEEDAVWQQLVASFDDEPAEDASWPEAEGLAEDDDFRDDDAGDDDALGFDNGVNTTRSIVIATGPVHKPSDTGPRELGPRDFEPDEEDEGHFVPPPPPPLPKLDTTSKFAWLAVLGGPLLLFVMVLLRQEITWWMTTLGVGGFLGGFATLVARMGNGDEDEDDDPHGGAVV</sequence>
<evidence type="ECO:0000313" key="3">
    <source>
        <dbReference type="EMBL" id="GGO81953.1"/>
    </source>
</evidence>
<dbReference type="Proteomes" id="UP000641932">
    <property type="component" value="Unassembled WGS sequence"/>
</dbReference>
<dbReference type="EMBL" id="BMMS01000002">
    <property type="protein sequence ID" value="GGO81953.1"/>
    <property type="molecule type" value="Genomic_DNA"/>
</dbReference>
<keyword evidence="2" id="KW-0812">Transmembrane</keyword>
<reference evidence="3" key="2">
    <citation type="submission" date="2020-09" db="EMBL/GenBank/DDBJ databases">
        <authorList>
            <person name="Sun Q."/>
            <person name="Zhou Y."/>
        </authorList>
    </citation>
    <scope>NUCLEOTIDE SEQUENCE</scope>
    <source>
        <strain evidence="3">CGMCC 4.7201</strain>
    </source>
</reference>
<accession>A0A917ZFT5</accession>
<feature type="region of interest" description="Disordered" evidence="1">
    <location>
        <begin position="23"/>
        <end position="112"/>
    </location>
</feature>
<reference evidence="3" key="1">
    <citation type="journal article" date="2014" name="Int. J. Syst. Evol. Microbiol.">
        <title>Complete genome sequence of Corynebacterium casei LMG S-19264T (=DSM 44701T), isolated from a smear-ripened cheese.</title>
        <authorList>
            <consortium name="US DOE Joint Genome Institute (JGI-PGF)"/>
            <person name="Walter F."/>
            <person name="Albersmeier A."/>
            <person name="Kalinowski J."/>
            <person name="Ruckert C."/>
        </authorList>
    </citation>
    <scope>NUCLEOTIDE SEQUENCE</scope>
    <source>
        <strain evidence="3">CGMCC 4.7201</strain>
    </source>
</reference>
<keyword evidence="2" id="KW-0472">Membrane</keyword>
<evidence type="ECO:0000256" key="2">
    <source>
        <dbReference type="SAM" id="Phobius"/>
    </source>
</evidence>
<gene>
    <name evidence="3" type="ORF">GCM10012280_07440</name>
</gene>
<feature type="compositionally biased region" description="Acidic residues" evidence="1">
    <location>
        <begin position="41"/>
        <end position="59"/>
    </location>
</feature>